<reference evidence="5 6" key="1">
    <citation type="submission" date="2016-09" db="EMBL/GenBank/DDBJ databases">
        <title>Phylogenomics of Achromobacter.</title>
        <authorList>
            <person name="Jeukens J."/>
            <person name="Freschi L."/>
            <person name="Vincent A.T."/>
            <person name="Emond-Rheault J.-G."/>
            <person name="Kukavica-Ibrulj I."/>
            <person name="Charette S.J."/>
            <person name="Levesque R.C."/>
        </authorList>
    </citation>
    <scope>NUCLEOTIDE SEQUENCE [LARGE SCALE GENOMIC DNA]</scope>
    <source>
        <strain evidence="5 6">AUS488</strain>
    </source>
</reference>
<evidence type="ECO:0000256" key="3">
    <source>
        <dbReference type="RuleBase" id="RU000363"/>
    </source>
</evidence>
<accession>A0A1R1JP67</accession>
<dbReference type="InterPro" id="IPR020904">
    <property type="entry name" value="Sc_DH/Rdtase_CS"/>
</dbReference>
<evidence type="ECO:0000256" key="1">
    <source>
        <dbReference type="ARBA" id="ARBA00006484"/>
    </source>
</evidence>
<proteinExistence type="inferred from homology"/>
<dbReference type="EMBL" id="MJMN01000032">
    <property type="protein sequence ID" value="OMG81281.1"/>
    <property type="molecule type" value="Genomic_DNA"/>
</dbReference>
<dbReference type="AlphaFoldDB" id="A0A1R1JP67"/>
<protein>
    <submittedName>
        <fullName evidence="5">Short-chain dehydrogenase</fullName>
    </submittedName>
</protein>
<feature type="transmembrane region" description="Helical" evidence="4">
    <location>
        <begin position="306"/>
        <end position="327"/>
    </location>
</feature>
<dbReference type="SUPFAM" id="SSF51735">
    <property type="entry name" value="NAD(P)-binding Rossmann-fold domains"/>
    <property type="match status" value="1"/>
</dbReference>
<comment type="caution">
    <text evidence="5">The sequence shown here is derived from an EMBL/GenBank/DDBJ whole genome shotgun (WGS) entry which is preliminary data.</text>
</comment>
<dbReference type="RefSeq" id="WP_076414341.1">
    <property type="nucleotide sequence ID" value="NZ_AP028040.1"/>
</dbReference>
<dbReference type="GO" id="GO:0016020">
    <property type="term" value="C:membrane"/>
    <property type="evidence" value="ECO:0007669"/>
    <property type="project" value="TreeGrafter"/>
</dbReference>
<evidence type="ECO:0000313" key="6">
    <source>
        <dbReference type="Proteomes" id="UP000187251"/>
    </source>
</evidence>
<dbReference type="Proteomes" id="UP000187251">
    <property type="component" value="Unassembled WGS sequence"/>
</dbReference>
<dbReference type="OrthoDB" id="9790266at2"/>
<dbReference type="PRINTS" id="PR00081">
    <property type="entry name" value="GDHRDH"/>
</dbReference>
<dbReference type="GO" id="GO:0016491">
    <property type="term" value="F:oxidoreductase activity"/>
    <property type="evidence" value="ECO:0007669"/>
    <property type="project" value="UniProtKB-KW"/>
</dbReference>
<dbReference type="Gene3D" id="3.40.50.720">
    <property type="entry name" value="NAD(P)-binding Rossmann-like Domain"/>
    <property type="match status" value="1"/>
</dbReference>
<keyword evidence="4" id="KW-1133">Transmembrane helix</keyword>
<dbReference type="Pfam" id="PF00106">
    <property type="entry name" value="adh_short"/>
    <property type="match status" value="1"/>
</dbReference>
<comment type="similarity">
    <text evidence="1 3">Belongs to the short-chain dehydrogenases/reductases (SDR) family.</text>
</comment>
<evidence type="ECO:0000256" key="4">
    <source>
        <dbReference type="SAM" id="Phobius"/>
    </source>
</evidence>
<keyword evidence="4" id="KW-0812">Transmembrane</keyword>
<keyword evidence="2" id="KW-0560">Oxidoreductase</keyword>
<dbReference type="PRINTS" id="PR00080">
    <property type="entry name" value="SDRFAMILY"/>
</dbReference>
<organism evidence="5 6">
    <name type="scientific">Alcaligenes xylosoxydans xylosoxydans</name>
    <name type="common">Achromobacter xylosoxidans</name>
    <dbReference type="NCBI Taxonomy" id="85698"/>
    <lineage>
        <taxon>Bacteria</taxon>
        <taxon>Pseudomonadati</taxon>
        <taxon>Pseudomonadota</taxon>
        <taxon>Betaproteobacteria</taxon>
        <taxon>Burkholderiales</taxon>
        <taxon>Alcaligenaceae</taxon>
        <taxon>Achromobacter</taxon>
    </lineage>
</organism>
<keyword evidence="4" id="KW-0472">Membrane</keyword>
<name>A0A1R1JP67_ALCXX</name>
<dbReference type="InterPro" id="IPR036291">
    <property type="entry name" value="NAD(P)-bd_dom_sf"/>
</dbReference>
<dbReference type="PANTHER" id="PTHR44196">
    <property type="entry name" value="DEHYDROGENASE/REDUCTASE SDR FAMILY MEMBER 7B"/>
    <property type="match status" value="1"/>
</dbReference>
<dbReference type="PANTHER" id="PTHR44196:SF1">
    <property type="entry name" value="DEHYDROGENASE_REDUCTASE SDR FAMILY MEMBER 7B"/>
    <property type="match status" value="1"/>
</dbReference>
<dbReference type="InterPro" id="IPR002347">
    <property type="entry name" value="SDR_fam"/>
</dbReference>
<sequence>MKVNLKPLRDQVIVITGAGSGIGAVTARMAAAKGAKVVLAGRQEAALEQVARDITQEGGAAATVVADVGVQEDHERILALAVERFGRVDTWVNNAGVSIYGTLEQVPIEDQRKLFDTDYWGVVYGSLAAVRHMKATGGAIINLGSEVSDRAVPLQGAYSAAKHAVKGYTDALRMELRQLGAPISVTLIKPASIATKFTEHARNYMDAQPDLPPPVYAPELVAEAILHAAQTPVRDLFVGGAARAISAFGQNMPGLADRMAGWLFRHQRGPRTYEEMGQDSLYDAGGEHAAVRRPGRRFSAYSCTAMHPQATTLAVLALAGGALACVLRGRR</sequence>
<dbReference type="NCBIfam" id="NF005495">
    <property type="entry name" value="PRK07109.1"/>
    <property type="match status" value="1"/>
</dbReference>
<evidence type="ECO:0000256" key="2">
    <source>
        <dbReference type="ARBA" id="ARBA00023002"/>
    </source>
</evidence>
<gene>
    <name evidence="5" type="ORF">BIZ92_31370</name>
</gene>
<evidence type="ECO:0000313" key="5">
    <source>
        <dbReference type="EMBL" id="OMG81281.1"/>
    </source>
</evidence>
<dbReference type="PROSITE" id="PS00061">
    <property type="entry name" value="ADH_SHORT"/>
    <property type="match status" value="1"/>
</dbReference>